<name>A0A8B9ACJ2_PHODC</name>
<dbReference type="OrthoDB" id="769713at2759"/>
<dbReference type="Proteomes" id="UP000228380">
    <property type="component" value="Chromosome 7"/>
</dbReference>
<keyword evidence="2" id="KW-0732">Signal</keyword>
<dbReference type="GO" id="GO:0008083">
    <property type="term" value="F:growth factor activity"/>
    <property type="evidence" value="ECO:0007669"/>
    <property type="project" value="InterPro"/>
</dbReference>
<dbReference type="RefSeq" id="XP_038984411.1">
    <property type="nucleotide sequence ID" value="XM_039128483.1"/>
</dbReference>
<feature type="region of interest" description="Disordered" evidence="1">
    <location>
        <begin position="66"/>
        <end position="100"/>
    </location>
</feature>
<feature type="compositionally biased region" description="Basic and acidic residues" evidence="1">
    <location>
        <begin position="69"/>
        <end position="80"/>
    </location>
</feature>
<dbReference type="PANTHER" id="PTHR36313:SF7">
    <property type="entry name" value="OS09G0474600 PROTEIN"/>
    <property type="match status" value="1"/>
</dbReference>
<keyword evidence="3" id="KW-1185">Reference proteome</keyword>
<evidence type="ECO:0000313" key="4">
    <source>
        <dbReference type="RefSeq" id="XP_038984411.1"/>
    </source>
</evidence>
<evidence type="ECO:0000313" key="3">
    <source>
        <dbReference type="Proteomes" id="UP000228380"/>
    </source>
</evidence>
<reference evidence="4" key="2">
    <citation type="submission" date="2025-08" db="UniProtKB">
        <authorList>
            <consortium name="RefSeq"/>
        </authorList>
    </citation>
    <scope>IDENTIFICATION</scope>
    <source>
        <tissue evidence="4">Young leaves</tissue>
    </source>
</reference>
<feature type="chain" id="PRO_5034504755" evidence="2">
    <location>
        <begin position="27"/>
        <end position="142"/>
    </location>
</feature>
<dbReference type="InterPro" id="IPR038804">
    <property type="entry name" value="RGF3"/>
</dbReference>
<evidence type="ECO:0000256" key="1">
    <source>
        <dbReference type="SAM" id="MobiDB-lite"/>
    </source>
</evidence>
<dbReference type="GeneID" id="120111426"/>
<accession>A0A8B9ACJ2</accession>
<dbReference type="PANTHER" id="PTHR36313">
    <property type="entry name" value="ROOT MERISTEM GROWTH FACTOR 2"/>
    <property type="match status" value="1"/>
</dbReference>
<feature type="signal peptide" evidence="2">
    <location>
        <begin position="1"/>
        <end position="26"/>
    </location>
</feature>
<proteinExistence type="predicted"/>
<reference evidence="3" key="1">
    <citation type="journal article" date="2019" name="Nat. Commun.">
        <title>Genome-wide association mapping of date palm fruit traits.</title>
        <authorList>
            <person name="Hazzouri K.M."/>
            <person name="Gros-Balthazard M."/>
            <person name="Flowers J.M."/>
            <person name="Copetti D."/>
            <person name="Lemansour A."/>
            <person name="Lebrun M."/>
            <person name="Masmoudi K."/>
            <person name="Ferrand S."/>
            <person name="Dhar M.I."/>
            <person name="Fresquez Z.A."/>
            <person name="Rosas U."/>
            <person name="Zhang J."/>
            <person name="Talag J."/>
            <person name="Lee S."/>
            <person name="Kudrna D."/>
            <person name="Powell R.F."/>
            <person name="Leitch I.J."/>
            <person name="Krueger R.R."/>
            <person name="Wing R.A."/>
            <person name="Amiri K.M.A."/>
            <person name="Purugganan M.D."/>
        </authorList>
    </citation>
    <scope>NUCLEOTIDE SEQUENCE [LARGE SCALE GENOMIC DNA]</scope>
    <source>
        <strain evidence="3">cv. Khalas</strain>
    </source>
</reference>
<dbReference type="GO" id="GO:0010082">
    <property type="term" value="P:regulation of root meristem growth"/>
    <property type="evidence" value="ECO:0007669"/>
    <property type="project" value="InterPro"/>
</dbReference>
<dbReference type="KEGG" id="pda:120111426"/>
<sequence length="142" mass="15301">MGCCIRFRSLLLGLLLSLVALGDSIADNHHEIRMGASNNQATGGEKVLHDKVRTVATTRSKWLRGRKMGAKEVEKKHVVEAKGPMKTGANLSAGKCDHGGKRKVKLESGLSAGSIPSRVKLVDMIPLSSDYHAPKTHPPKNN</sequence>
<protein>
    <submittedName>
        <fullName evidence="4">Uncharacterized protein LOC120111426</fullName>
    </submittedName>
</protein>
<evidence type="ECO:0000256" key="2">
    <source>
        <dbReference type="SAM" id="SignalP"/>
    </source>
</evidence>
<gene>
    <name evidence="4" type="primary">LOC120111426</name>
</gene>
<organism evidence="3 4">
    <name type="scientific">Phoenix dactylifera</name>
    <name type="common">Date palm</name>
    <dbReference type="NCBI Taxonomy" id="42345"/>
    <lineage>
        <taxon>Eukaryota</taxon>
        <taxon>Viridiplantae</taxon>
        <taxon>Streptophyta</taxon>
        <taxon>Embryophyta</taxon>
        <taxon>Tracheophyta</taxon>
        <taxon>Spermatophyta</taxon>
        <taxon>Magnoliopsida</taxon>
        <taxon>Liliopsida</taxon>
        <taxon>Arecaceae</taxon>
        <taxon>Coryphoideae</taxon>
        <taxon>Phoeniceae</taxon>
        <taxon>Phoenix</taxon>
    </lineage>
</organism>
<dbReference type="AlphaFoldDB" id="A0A8B9ACJ2"/>